<gene>
    <name evidence="1" type="ORF">RFI_04756</name>
</gene>
<comment type="caution">
    <text evidence="1">The sequence shown here is derived from an EMBL/GenBank/DDBJ whole genome shotgun (WGS) entry which is preliminary data.</text>
</comment>
<sequence length="2686" mass="300644">MDKLELVSPVMYTFYCSPYHKNTEIRALIRVSVDRNGCRVEFHEKFDDKHKSTTFLWDPLLEYQKQRTIDVKTLELKLLWHWKTELQKWVQLIPEWDRKEELLASPPSILGKLTSRSTNFDATEDVVMSGNVITDNLKMDSRDLTITGTGNVQAQHGNINSRGNIYQSGSLMLASGEMNVQGSHHLNNGAKLFLTRTKYSVGNNMNIQSGAEATFGEGSSAKIGNNLSVANSASINFFESSLNVGNNVDVFGSLGLFGSSMTATNMNVHNGGKAKLENSSMELRNDMKVDGTLDAKYAKINVGNNATISGTMIAENVVMDVKNSFAILSSGMLDSKGNTKIESKNMTHLGTIRAEGALQLKAKESFYSSYNSVLEGSNAMIKIEASTVDMNSYGNVKDLHLKGDNIVGVEDILYGTGHRARLQISNNLTLEKNVGSFNIDRSLSRSCGISLIAPMIDVSKDMYSSKNIMLKSTSGNINIVGAKIDGQNTMLDSAGSIRATGSEVCGREHLVVKAVGDIVNECYEETYQGRYDEQKRWKKGKFSAGKSMSLESTAGSIINDASDLQCGGDMRIKAKRGVEFLARTHTYVSERTTHSTYFLGIEVSSTTTVKTKTSSATCDVSAGGNLIIETEGDFKSIGSTFYAGKDLMADIKGDAFLAGSERNQATVVKASMDTIFKCKNLKAIGAEFESGRNFQLQAENATFEKQILNNYSETKSSGLSLSASGIGYNYNSTKARFQTAGSGSIKAGNVTLDVKNKLNMLQGFAPEITSPNGLLTIKAREFTMTGLRLESEVESTSVSVGVGISAKGVTGSFSWSESKRSESNAIYTTLKAPNMHLEVGTANIAGVNIQSKITGHVRNMNVTAMESTVTETRKGFGVSATLSNGVLTGGSANFENTKERHVTAENVGFIALEGSTLSIDNLHLTSVNDSGVKATNVTRSEIKEVHDVQGVKMAFSASKEGVGASVSVDGKEHGFQYSKNGASLTIDGKKTGIEKTENGFNANVHGNEVGAEMTKEGFNAKAGGQSIGAQFNATGFAGHVNEQKVGVQVNDKGFKAEFGEHSFDAQISKNGIEANLDDHHVDMQVKDNGFAAHLDKHTIDAQVTNQGLCAHLDKHNVELQLHDNGLTANVDGHNIDTQVTKDKGLTVTLDAHKVRIPPIANVTQLRDKVRTVEKWFRVPELENLEDAIHTAEKAEDTLNLLFTKLSNDSCSLSKRICKECLIEPLRESTKVTLPQLFINLIHKLCVEQTSQMSIQDWAHLFADDTQIPSKSWIGSIVERNHHAVLQHIRTLVISEIAPYTSAATIWKMAETTINANEITEVKCEFAFSELSKNIEKIITLEILDNLKHNRPISMSMQHEMTLKLAAMLNMRTQWFDTSNLGECFPHLSKIQQVLHLDVKQYPIQLLSGSKPLLIRNFVECITPLLPTRFRDVVECVTKQWYSKSSRGSPINATQMLAHAICAIKDASPQVLRCLKWIAVDNCSRLIPLNDQLQILKAVAHSPTNAMQNKEFDVFIELIEKLYSDQALDSKHLWFLLEKVGYGQDSLVQKILCSGTHPEQHAEVVRNGVMNHLKEELLDKWTDVIERHWDKLAFKRMTGELLGMILDKNTVQLWQQLHSGKKCTIDNVHQVIELISPPEFKRALHCLKHIQANEDARVVVKDLLNEHVNQGLPSDMIALFCGENESNSSQMNWKRVLKSIFDYYCKRGLLEEQLCQWCIATFCEEGSDSTDSKKDKEPLTPILLQLICKHFPVQSHRIVNAVFGNDETKQNKDDNISMSKYVLELAGIMPNEISKLLEVYLTTLCNKPSETQRKENRVSLMKQFLEQVIGKDKSVAILTTLKDEQQLRKHILEMVKKEHPLVASYLNELWKCNSNLNSSVSKIDQMWQTTVEKYCLENVSKKLPTKLFDDHIDLLSECRRLLSDSNMPEGLSKRLSETLCPSTTAKYSNIEALWGFFVKEKIQSNRLSKFLLYTLTQEPAKAMDTEQKNTLMFCGIHDIDNSLTRNVLSIIWKLHTKYQDHDNPLTWMPLLETLLAKAYSLSSPSCTAVARILLQFHTPTLLSQLKDLCKNNSGNNPTTNSILEVLLKNLNGKQPKMPSLEELWKVSINKMESWPSAIRSVMLKSTTKPKWTVEIFLECLPREWKSSELASHIGNCLSLQTDLAIKKKYLREMITHLSDKYLKQYSSDKEAEALRKTVESKDISNALDKSEQMQMSIVQQWLDDCLQFMKKSIAKMDKKSKEMNVEIKKLQNDCKLLERFLPLIKDQIKCGSGQTHMKSVLACNLWYCTFLLLPNVSHEMSSLMSTYVANESDEKGKEEKREEEKDVNEQLVLCYLQNCCGLSSTVCDLIIRCVNGETAWNLLWTELSLCPDFSIDAKWKNLARVNARKTIDTLREMIEHSLPLPEDIRRILVKHWSPSSPPNLKQICQSILNDRKDEWKEDKCLLYLMNPNTTFPQEEVLIKCFLNDSVPNAKQYGQWLEEMFVTLAQHWSLQSDKYPNMPTLAKTLVSLDCGDDKNGVSLFCHLLQQHGLEPSLAFVLKHRLLHGNYVDCSPVWLKNFADFIANGNRPDNDAMDTVTYLRSGYFLCEKEMEVILALMEEKCKLINKASFSESCSSFYGQFVDTEDITFDDWLDWIVTEWLPMMSIDNKYLQIVQNYYGRSNDKECKTDKLLFGVGLQMTVSALSA</sequence>
<dbReference type="InterPro" id="IPR010069">
    <property type="entry name" value="CdiA_FHA1_rpt"/>
</dbReference>
<evidence type="ECO:0000313" key="2">
    <source>
        <dbReference type="Proteomes" id="UP000023152"/>
    </source>
</evidence>
<keyword evidence="2" id="KW-1185">Reference proteome</keyword>
<dbReference type="Pfam" id="PF13332">
    <property type="entry name" value="Fil_haemagg_2"/>
    <property type="match status" value="3"/>
</dbReference>
<protein>
    <submittedName>
        <fullName evidence="1">Adhesin HecA family protein</fullName>
    </submittedName>
</protein>
<accession>X6P2E1</accession>
<dbReference type="GO" id="GO:0003824">
    <property type="term" value="F:catalytic activity"/>
    <property type="evidence" value="ECO:0007669"/>
    <property type="project" value="UniProtKB-ARBA"/>
</dbReference>
<dbReference type="Proteomes" id="UP000023152">
    <property type="component" value="Unassembled WGS sequence"/>
</dbReference>
<proteinExistence type="predicted"/>
<dbReference type="EMBL" id="ASPP01004254">
    <property type="protein sequence ID" value="ETO32361.1"/>
    <property type="molecule type" value="Genomic_DNA"/>
</dbReference>
<evidence type="ECO:0000313" key="1">
    <source>
        <dbReference type="EMBL" id="ETO32361.1"/>
    </source>
</evidence>
<name>X6P2E1_RETFI</name>
<reference evidence="1 2" key="1">
    <citation type="journal article" date="2013" name="Curr. Biol.">
        <title>The Genome of the Foraminiferan Reticulomyxa filosa.</title>
        <authorList>
            <person name="Glockner G."/>
            <person name="Hulsmann N."/>
            <person name="Schleicher M."/>
            <person name="Noegel A.A."/>
            <person name="Eichinger L."/>
            <person name="Gallinger C."/>
            <person name="Pawlowski J."/>
            <person name="Sierra R."/>
            <person name="Euteneuer U."/>
            <person name="Pillet L."/>
            <person name="Moustafa A."/>
            <person name="Platzer M."/>
            <person name="Groth M."/>
            <person name="Szafranski K."/>
            <person name="Schliwa M."/>
        </authorList>
    </citation>
    <scope>NUCLEOTIDE SEQUENCE [LARGE SCALE GENOMIC DNA]</scope>
</reference>
<feature type="non-terminal residue" evidence="1">
    <location>
        <position position="2686"/>
    </location>
</feature>
<dbReference type="NCBIfam" id="TIGR01731">
    <property type="entry name" value="fil_hemag_20aa"/>
    <property type="match status" value="1"/>
</dbReference>
<organism evidence="1 2">
    <name type="scientific">Reticulomyxa filosa</name>
    <dbReference type="NCBI Taxonomy" id="46433"/>
    <lineage>
        <taxon>Eukaryota</taxon>
        <taxon>Sar</taxon>
        <taxon>Rhizaria</taxon>
        <taxon>Retaria</taxon>
        <taxon>Foraminifera</taxon>
        <taxon>Monothalamids</taxon>
        <taxon>Reticulomyxidae</taxon>
        <taxon>Reticulomyxa</taxon>
    </lineage>
</organism>
<dbReference type="InterPro" id="IPR025157">
    <property type="entry name" value="Hemagglutinin_rpt"/>
</dbReference>